<reference evidence="2" key="1">
    <citation type="journal article" date="2015" name="Nature">
        <title>Complex archaea that bridge the gap between prokaryotes and eukaryotes.</title>
        <authorList>
            <person name="Spang A."/>
            <person name="Saw J.H."/>
            <person name="Jorgensen S.L."/>
            <person name="Zaremba-Niedzwiedzka K."/>
            <person name="Martijn J."/>
            <person name="Lind A.E."/>
            <person name="van Eijk R."/>
            <person name="Schleper C."/>
            <person name="Guy L."/>
            <person name="Ettema T.J."/>
        </authorList>
    </citation>
    <scope>NUCLEOTIDE SEQUENCE</scope>
</reference>
<dbReference type="EMBL" id="LAZR01007125">
    <property type="protein sequence ID" value="KKM87271.1"/>
    <property type="molecule type" value="Genomic_DNA"/>
</dbReference>
<gene>
    <name evidence="2" type="ORF">LCGC14_1270540</name>
</gene>
<sequence length="252" mass="28799">MKRVIVESPFKGDLERNKRYLESCLRDCIMRGESPYASHKMLTDCLNDDDPEERRLGIEAGFAWKQNAELTAFYVDLGWSGGMKLARDYCREAGHRYHVRELPADAVFWLEEKRKEKSMAKYRTKTVVIEAFQWRPSMGAGNGVVLQQNQMSGSESLYAVTTLIGEVPISSGYWIVTGAKGERYSCKPDVFEATYVPENGYVNECYAEQLEEVKDILIREGILTAEEVARDGVRFALKHKFEPEPAREEQST</sequence>
<proteinExistence type="predicted"/>
<evidence type="ECO:0000259" key="1">
    <source>
        <dbReference type="Pfam" id="PF24963"/>
    </source>
</evidence>
<comment type="caution">
    <text evidence="2">The sequence shown here is derived from an EMBL/GenBank/DDBJ whole genome shotgun (WGS) entry which is preliminary data.</text>
</comment>
<dbReference type="InterPro" id="IPR056670">
    <property type="entry name" value="DUF7768"/>
</dbReference>
<accession>A0A0F9LJ75</accession>
<dbReference type="AlphaFoldDB" id="A0A0F9LJ75"/>
<feature type="domain" description="DUF7768" evidence="1">
    <location>
        <begin position="2"/>
        <end position="96"/>
    </location>
</feature>
<organism evidence="2">
    <name type="scientific">marine sediment metagenome</name>
    <dbReference type="NCBI Taxonomy" id="412755"/>
    <lineage>
        <taxon>unclassified sequences</taxon>
        <taxon>metagenomes</taxon>
        <taxon>ecological metagenomes</taxon>
    </lineage>
</organism>
<evidence type="ECO:0000313" key="2">
    <source>
        <dbReference type="EMBL" id="KKM87271.1"/>
    </source>
</evidence>
<name>A0A0F9LJ75_9ZZZZ</name>
<protein>
    <recommendedName>
        <fullName evidence="1">DUF7768 domain-containing protein</fullName>
    </recommendedName>
</protein>
<dbReference type="Pfam" id="PF24963">
    <property type="entry name" value="DUF7768"/>
    <property type="match status" value="1"/>
</dbReference>